<dbReference type="SUPFAM" id="SSF49785">
    <property type="entry name" value="Galactose-binding domain-like"/>
    <property type="match status" value="1"/>
</dbReference>
<feature type="compositionally biased region" description="Low complexity" evidence="8">
    <location>
        <begin position="1004"/>
        <end position="1016"/>
    </location>
</feature>
<proteinExistence type="inferred from homology"/>
<dbReference type="GO" id="GO:0010185">
    <property type="term" value="P:regulation of cellular defense response"/>
    <property type="evidence" value="ECO:0007669"/>
    <property type="project" value="UniProtKB-ARBA"/>
</dbReference>
<feature type="compositionally biased region" description="Polar residues" evidence="8">
    <location>
        <begin position="556"/>
        <end position="566"/>
    </location>
</feature>
<dbReference type="GO" id="GO:0001868">
    <property type="term" value="P:regulation of complement activation, lectin pathway"/>
    <property type="evidence" value="ECO:0007669"/>
    <property type="project" value="UniProtKB-ARBA"/>
</dbReference>
<evidence type="ECO:0000256" key="2">
    <source>
        <dbReference type="ARBA" id="ARBA00010147"/>
    </source>
</evidence>
<evidence type="ECO:0000313" key="11">
    <source>
        <dbReference type="EMBL" id="CAJ1945162.1"/>
    </source>
</evidence>
<keyword evidence="7" id="KW-1015">Disulfide bond</keyword>
<feature type="compositionally biased region" description="Pro residues" evidence="8">
    <location>
        <begin position="935"/>
        <end position="967"/>
    </location>
</feature>
<feature type="compositionally biased region" description="Basic residues" evidence="8">
    <location>
        <begin position="248"/>
        <end position="259"/>
    </location>
</feature>
<evidence type="ECO:0000256" key="1">
    <source>
        <dbReference type="ARBA" id="ARBA00002219"/>
    </source>
</evidence>
<gene>
    <name evidence="11" type="ORF">CYCCA115_LOCUS9306</name>
</gene>
<feature type="compositionally biased region" description="Polar residues" evidence="8">
    <location>
        <begin position="502"/>
        <end position="516"/>
    </location>
</feature>
<feature type="compositionally biased region" description="Low complexity" evidence="8">
    <location>
        <begin position="969"/>
        <end position="990"/>
    </location>
</feature>
<dbReference type="GO" id="GO:0042806">
    <property type="term" value="F:fucose binding"/>
    <property type="evidence" value="ECO:0007669"/>
    <property type="project" value="UniProtKB-ARBA"/>
</dbReference>
<feature type="region of interest" description="Disordered" evidence="8">
    <location>
        <begin position="622"/>
        <end position="674"/>
    </location>
</feature>
<dbReference type="EMBL" id="CAKOGP040001335">
    <property type="protein sequence ID" value="CAJ1945162.1"/>
    <property type="molecule type" value="Genomic_DNA"/>
</dbReference>
<feature type="compositionally biased region" description="Basic residues" evidence="8">
    <location>
        <begin position="131"/>
        <end position="145"/>
    </location>
</feature>
<evidence type="ECO:0000256" key="6">
    <source>
        <dbReference type="ARBA" id="ARBA00022837"/>
    </source>
</evidence>
<comment type="subunit">
    <text evidence="3">Homotrimer.</text>
</comment>
<dbReference type="InterPro" id="IPR006585">
    <property type="entry name" value="FTP1"/>
</dbReference>
<feature type="compositionally biased region" description="Polar residues" evidence="8">
    <location>
        <begin position="347"/>
        <end position="356"/>
    </location>
</feature>
<feature type="compositionally biased region" description="Low complexity" evidence="8">
    <location>
        <begin position="68"/>
        <end position="80"/>
    </location>
</feature>
<feature type="region of interest" description="Disordered" evidence="8">
    <location>
        <begin position="1"/>
        <end position="356"/>
    </location>
</feature>
<feature type="transmembrane region" description="Helical" evidence="9">
    <location>
        <begin position="596"/>
        <end position="616"/>
    </location>
</feature>
<evidence type="ECO:0000313" key="12">
    <source>
        <dbReference type="Proteomes" id="UP001295423"/>
    </source>
</evidence>
<feature type="compositionally biased region" description="Low complexity" evidence="8">
    <location>
        <begin position="529"/>
        <end position="547"/>
    </location>
</feature>
<dbReference type="PANTHER" id="PTHR45713:SF6">
    <property type="entry name" value="F5_8 TYPE C DOMAIN-CONTAINING PROTEIN"/>
    <property type="match status" value="1"/>
</dbReference>
<dbReference type="PANTHER" id="PTHR45713">
    <property type="entry name" value="FTP DOMAIN-CONTAINING PROTEIN"/>
    <property type="match status" value="1"/>
</dbReference>
<keyword evidence="5" id="KW-0430">Lectin</keyword>
<evidence type="ECO:0000256" key="4">
    <source>
        <dbReference type="ARBA" id="ARBA00022723"/>
    </source>
</evidence>
<keyword evidence="6" id="KW-0106">Calcium</keyword>
<dbReference type="Proteomes" id="UP001295423">
    <property type="component" value="Unassembled WGS sequence"/>
</dbReference>
<dbReference type="SMART" id="SM00607">
    <property type="entry name" value="FTP"/>
    <property type="match status" value="1"/>
</dbReference>
<reference evidence="11" key="1">
    <citation type="submission" date="2023-08" db="EMBL/GenBank/DDBJ databases">
        <authorList>
            <person name="Audoor S."/>
            <person name="Bilcke G."/>
        </authorList>
    </citation>
    <scope>NUCLEOTIDE SEQUENCE</scope>
</reference>
<dbReference type="GO" id="GO:0046872">
    <property type="term" value="F:metal ion binding"/>
    <property type="evidence" value="ECO:0007669"/>
    <property type="project" value="UniProtKB-KW"/>
</dbReference>
<feature type="compositionally biased region" description="Basic and acidic residues" evidence="8">
    <location>
        <begin position="213"/>
        <end position="223"/>
    </location>
</feature>
<feature type="compositionally biased region" description="Basic and acidic residues" evidence="8">
    <location>
        <begin position="233"/>
        <end position="244"/>
    </location>
</feature>
<feature type="compositionally biased region" description="Polar residues" evidence="8">
    <location>
        <begin position="842"/>
        <end position="852"/>
    </location>
</feature>
<feature type="compositionally biased region" description="Basic and acidic residues" evidence="8">
    <location>
        <begin position="1"/>
        <end position="13"/>
    </location>
</feature>
<sequence>MNRHHQSDELHIEIEDEAEARLSGSSKNTREVPEDSSSTNTNDKLQTSTRSSTGSSSKKREGLKRSSSHSSRGKPSISSRHLSPREDKHHSRNRSSERRRSSSGSRPSRDKHSSSSSRNLATSPSRDKQHGRSGSHQRRSSHRKGSTPSSDARHHSSRRKLKSERDLGHSPRSEQSRDSSHDSRRKSSRPTSYRKGSSRRVLSTSPHRRRRESSRSPSHDRHHDSSRRKSSRPLHEKSSSERKLSKSPQRRSSRRRSSSRKPDSKNISPASILEHQEYPDNSPMSRSWGGSHEKKSRNGDTPYHASISSPPFTNINPNADMLYGTDEDAKAKEKARRGGPERVVNPGVQSIPSNNSVAVSTLYGDDADADAKAKAKPSRGVASLPGIDRVDGVSAAPNWRGTRNSKGSASGATTSTGTVSSGSTKASSAVGTLYGTDADAKAKGKAAKRGGSEFASNPGVDRVHYDESIASTTDTLYGGSDADAKARAKASKNGVSPGFSGRTGSTVPLDASSRSQGLPAAPFEDEEAAPVARKVSIGSTSSSGSSGNEDPERNPLVSSATVNGLQIPNDPEASPSDDGIDKEVGDKERRKSRKRCCFLLVLLLLAGGGAAAWYFLVRNGGSSNENTRSNSSDIRDPSSAPSSSSGTNKLPTEVPLASSSPSTLPSGSPTEEMWYDPPSVSDCELIATNQTIAGREQKENANFGLDLEILLSDNATMTEPLLDELLDAIQEKILPSLAGCAIIVDTFLESWRFVIFDAFVKGNVEPKQPCSDEELLGQDCHRVYAELALFLKGKVRFLDIIRLISDEKDNFSNDLGLSDQFLFVNLFRAEGLTPTVPPTMLPSYTPSLTPSQAPTGKPTPTPTSLPTKAPTISPTGEGSRSPTLVPSLEPSLMPSTGSPSLNPSLQPTGVPTESPSARPTAIISGPTLPPTRNETPPPTLPPTMNQTPPPLPPTLPPSRNQTPPPTDNPTLSPSESPSASPSTSRPSRSPSAPPTAAPSPYPTTSPTKTPSMRPTASPSPPPSPAPSRIPTLAPVYSTQLITQAYGPYTNYPVSQSSTTWGGTAIRAIDGNRSGLYWDGSVTHTNNGRNEWWQVDLATGAGSPVVVDYVTVWNRNERTLGLRLIGAIVQLLDAGQNDITPPAVANTLTGAVDQTINFGFVPGVSFVKISHNNYLTLAEVEVYGYVP</sequence>
<organism evidence="11 12">
    <name type="scientific">Cylindrotheca closterium</name>
    <dbReference type="NCBI Taxonomy" id="2856"/>
    <lineage>
        <taxon>Eukaryota</taxon>
        <taxon>Sar</taxon>
        <taxon>Stramenopiles</taxon>
        <taxon>Ochrophyta</taxon>
        <taxon>Bacillariophyta</taxon>
        <taxon>Bacillariophyceae</taxon>
        <taxon>Bacillariophycidae</taxon>
        <taxon>Bacillariales</taxon>
        <taxon>Bacillariaceae</taxon>
        <taxon>Cylindrotheca</taxon>
    </lineage>
</organism>
<name>A0AAD2FKC6_9STRA</name>
<feature type="compositionally biased region" description="Low complexity" evidence="8">
    <location>
        <begin position="655"/>
        <end position="670"/>
    </location>
</feature>
<protein>
    <recommendedName>
        <fullName evidence="10">Fucolectin tachylectin-4 pentraxin-1 domain-containing protein</fullName>
    </recommendedName>
</protein>
<dbReference type="InterPro" id="IPR051941">
    <property type="entry name" value="BG_Antigen-Binding_Lectin"/>
</dbReference>
<keyword evidence="4" id="KW-0479">Metal-binding</keyword>
<feature type="compositionally biased region" description="Basic and acidic residues" evidence="8">
    <location>
        <begin position="327"/>
        <end position="340"/>
    </location>
</feature>
<feature type="compositionally biased region" description="Polar residues" evidence="8">
    <location>
        <begin position="872"/>
        <end position="884"/>
    </location>
</feature>
<evidence type="ECO:0000256" key="3">
    <source>
        <dbReference type="ARBA" id="ARBA00011233"/>
    </source>
</evidence>
<evidence type="ECO:0000256" key="7">
    <source>
        <dbReference type="ARBA" id="ARBA00023157"/>
    </source>
</evidence>
<feature type="compositionally biased region" description="Pro residues" evidence="8">
    <location>
        <begin position="1017"/>
        <end position="1027"/>
    </location>
</feature>
<evidence type="ECO:0000259" key="10">
    <source>
        <dbReference type="SMART" id="SM00607"/>
    </source>
</evidence>
<feature type="compositionally biased region" description="Polar residues" evidence="8">
    <location>
        <begin position="35"/>
        <end position="46"/>
    </location>
</feature>
<evidence type="ECO:0000256" key="8">
    <source>
        <dbReference type="SAM" id="MobiDB-lite"/>
    </source>
</evidence>
<comment type="similarity">
    <text evidence="2">Belongs to the fucolectin family.</text>
</comment>
<feature type="compositionally biased region" description="Polar residues" evidence="8">
    <location>
        <begin position="893"/>
        <end position="917"/>
    </location>
</feature>
<comment type="function">
    <text evidence="1">Acts as a defensive agent. Recognizes blood group fucosylated oligosaccharides including A, B, H and Lewis B-type antigens. Does not recognize Lewis A antigen and has low affinity for monovalent haptens.</text>
</comment>
<evidence type="ECO:0000256" key="9">
    <source>
        <dbReference type="SAM" id="Phobius"/>
    </source>
</evidence>
<feature type="compositionally biased region" description="Low complexity" evidence="8">
    <location>
        <begin position="47"/>
        <end position="56"/>
    </location>
</feature>
<accession>A0AAD2FKC6</accession>
<keyword evidence="9" id="KW-0472">Membrane</keyword>
<keyword evidence="12" id="KW-1185">Reference proteome</keyword>
<feature type="domain" description="Fucolectin tachylectin-4 pentraxin-1" evidence="10">
    <location>
        <begin position="1052"/>
        <end position="1186"/>
    </location>
</feature>
<dbReference type="AlphaFoldDB" id="A0AAD2FKC6"/>
<feature type="region of interest" description="Disordered" evidence="8">
    <location>
        <begin position="835"/>
        <end position="1031"/>
    </location>
</feature>
<feature type="compositionally biased region" description="Pro residues" evidence="8">
    <location>
        <begin position="991"/>
        <end position="1003"/>
    </location>
</feature>
<feature type="region of interest" description="Disordered" evidence="8">
    <location>
        <begin position="369"/>
        <end position="587"/>
    </location>
</feature>
<evidence type="ECO:0000256" key="5">
    <source>
        <dbReference type="ARBA" id="ARBA00022734"/>
    </source>
</evidence>
<feature type="compositionally biased region" description="Basic and acidic residues" evidence="8">
    <location>
        <begin position="83"/>
        <end position="100"/>
    </location>
</feature>
<feature type="compositionally biased region" description="Basic and acidic residues" evidence="8">
    <location>
        <begin position="163"/>
        <end position="182"/>
    </location>
</feature>
<dbReference type="Gene3D" id="2.60.120.260">
    <property type="entry name" value="Galactose-binding domain-like"/>
    <property type="match status" value="1"/>
</dbReference>
<comment type="caution">
    <text evidence="11">The sequence shown here is derived from an EMBL/GenBank/DDBJ whole genome shotgun (WGS) entry which is preliminary data.</text>
</comment>
<feature type="compositionally biased region" description="Polar residues" evidence="8">
    <location>
        <begin position="190"/>
        <end position="204"/>
    </location>
</feature>
<dbReference type="Pfam" id="PF22633">
    <property type="entry name" value="F5_F8_type_C_2"/>
    <property type="match status" value="1"/>
</dbReference>
<keyword evidence="9" id="KW-0812">Transmembrane</keyword>
<keyword evidence="9" id="KW-1133">Transmembrane helix</keyword>
<dbReference type="InterPro" id="IPR008979">
    <property type="entry name" value="Galactose-bd-like_sf"/>
</dbReference>
<feature type="compositionally biased region" description="Polar residues" evidence="8">
    <location>
        <begin position="306"/>
        <end position="317"/>
    </location>
</feature>
<feature type="compositionally biased region" description="Low complexity" evidence="8">
    <location>
        <begin position="405"/>
        <end position="437"/>
    </location>
</feature>